<dbReference type="AlphaFoldDB" id="A0A7X2YYR3"/>
<dbReference type="RefSeq" id="WP_155609726.1">
    <property type="nucleotide sequence ID" value="NZ_WNZW01000001.1"/>
</dbReference>
<dbReference type="EMBL" id="WNZW01000001">
    <property type="protein sequence ID" value="MUG44332.1"/>
    <property type="molecule type" value="Genomic_DNA"/>
</dbReference>
<comment type="caution">
    <text evidence="1">The sequence shown here is derived from an EMBL/GenBank/DDBJ whole genome shotgun (WGS) entry which is preliminary data.</text>
</comment>
<sequence length="298" mass="34711">MELSYYFYNHFQTREEIDEFLLQQVKNIIKSEENLRIIRQEESEEGEGDTLDFICNYFVARTTLNYVQETSEEYSINVNFCLQITLYPNGDSKFIQFIGKLLSHSTGDAILLDDYYTKLMERRDSKLLVTDYVFNSDLNVLGVPYMKGIYKMFLLQININDIPGHIIQTLKPEIISIANDCIHEGKVNLVEDPEIHSEFGISWNDFKVNVQKGAPNNNGQVVNLFGSNIYTDLHDPKLKLLIKFFREIIVRFQGDFKFSVTRPYRIANNKELLANRLDGNININEDAEEHTLLYEIGF</sequence>
<reference evidence="1 2" key="1">
    <citation type="submission" date="2019-11" db="EMBL/GenBank/DDBJ databases">
        <title>Draft genome sequences of five Paenibacillus species of dairy origin.</title>
        <authorList>
            <person name="Olajide A.M."/>
            <person name="Chen S."/>
            <person name="Lapointe G."/>
        </authorList>
    </citation>
    <scope>NUCLEOTIDE SEQUENCE [LARGE SCALE GENOMIC DNA]</scope>
    <source>
        <strain evidence="1 2">12CR55</strain>
    </source>
</reference>
<dbReference type="Proteomes" id="UP000447876">
    <property type="component" value="Unassembled WGS sequence"/>
</dbReference>
<accession>A0A7X2YYR3</accession>
<protein>
    <submittedName>
        <fullName evidence="1">Uncharacterized protein</fullName>
    </submittedName>
</protein>
<name>A0A7X2YYR3_9BACL</name>
<evidence type="ECO:0000313" key="2">
    <source>
        <dbReference type="Proteomes" id="UP000447876"/>
    </source>
</evidence>
<organism evidence="1 2">
    <name type="scientific">Paenibacillus woosongensis</name>
    <dbReference type="NCBI Taxonomy" id="307580"/>
    <lineage>
        <taxon>Bacteria</taxon>
        <taxon>Bacillati</taxon>
        <taxon>Bacillota</taxon>
        <taxon>Bacilli</taxon>
        <taxon>Bacillales</taxon>
        <taxon>Paenibacillaceae</taxon>
        <taxon>Paenibacillus</taxon>
    </lineage>
</organism>
<gene>
    <name evidence="1" type="ORF">GNP95_04890</name>
</gene>
<dbReference type="OrthoDB" id="2596614at2"/>
<proteinExistence type="predicted"/>
<evidence type="ECO:0000313" key="1">
    <source>
        <dbReference type="EMBL" id="MUG44332.1"/>
    </source>
</evidence>